<comment type="subunit">
    <text evidence="7">Part of the 30S ribosomal subunit. Forms a loose heterodimer with protein S19. Forms two bridges to the 50S subunit in the 70S ribosome.</text>
</comment>
<dbReference type="GO" id="GO:0006412">
    <property type="term" value="P:translation"/>
    <property type="evidence" value="ECO:0007669"/>
    <property type="project" value="UniProtKB-UniRule"/>
</dbReference>
<dbReference type="InterPro" id="IPR001892">
    <property type="entry name" value="Ribosomal_uS13"/>
</dbReference>
<dbReference type="InterPro" id="IPR027437">
    <property type="entry name" value="Rbsml_uS13_C"/>
</dbReference>
<comment type="caution">
    <text evidence="9">The sequence shown here is derived from an EMBL/GenBank/DDBJ whole genome shotgun (WGS) entry which is preliminary data.</text>
</comment>
<dbReference type="Gene3D" id="1.10.8.50">
    <property type="match status" value="1"/>
</dbReference>
<evidence type="ECO:0000256" key="5">
    <source>
        <dbReference type="ARBA" id="ARBA00023274"/>
    </source>
</evidence>
<dbReference type="PROSITE" id="PS00646">
    <property type="entry name" value="RIBOSOMAL_S13_1"/>
    <property type="match status" value="1"/>
</dbReference>
<name>A0A2M7R761_9BACT</name>
<evidence type="ECO:0000313" key="10">
    <source>
        <dbReference type="Proteomes" id="UP000230767"/>
    </source>
</evidence>
<evidence type="ECO:0000313" key="9">
    <source>
        <dbReference type="EMBL" id="PIY89672.1"/>
    </source>
</evidence>
<dbReference type="InterPro" id="IPR010979">
    <property type="entry name" value="Ribosomal_uS13-like_H2TH"/>
</dbReference>
<evidence type="ECO:0000256" key="1">
    <source>
        <dbReference type="ARBA" id="ARBA00008080"/>
    </source>
</evidence>
<keyword evidence="2 7" id="KW-0699">rRNA-binding</keyword>
<evidence type="ECO:0000256" key="8">
    <source>
        <dbReference type="RuleBase" id="RU003830"/>
    </source>
</evidence>
<keyword evidence="3 7" id="KW-0694">RNA-binding</keyword>
<dbReference type="InterPro" id="IPR018269">
    <property type="entry name" value="Ribosomal_uS13_CS"/>
</dbReference>
<keyword evidence="5 7" id="KW-0687">Ribonucleoprotein</keyword>
<dbReference type="GO" id="GO:0015935">
    <property type="term" value="C:small ribosomal subunit"/>
    <property type="evidence" value="ECO:0007669"/>
    <property type="project" value="TreeGrafter"/>
</dbReference>
<dbReference type="AlphaFoldDB" id="A0A2M7R761"/>
<evidence type="ECO:0000256" key="7">
    <source>
        <dbReference type="HAMAP-Rule" id="MF_01315"/>
    </source>
</evidence>
<keyword evidence="4 7" id="KW-0689">Ribosomal protein</keyword>
<dbReference type="SUPFAM" id="SSF46946">
    <property type="entry name" value="S13-like H2TH domain"/>
    <property type="match status" value="1"/>
</dbReference>
<dbReference type="Gene3D" id="4.10.910.10">
    <property type="entry name" value="30s ribosomal protein s13, domain 2"/>
    <property type="match status" value="1"/>
</dbReference>
<dbReference type="NCBIfam" id="TIGR03631">
    <property type="entry name" value="uS13_bact"/>
    <property type="match status" value="1"/>
</dbReference>
<dbReference type="FunFam" id="1.10.8.50:FF:000001">
    <property type="entry name" value="30S ribosomal protein S13"/>
    <property type="match status" value="1"/>
</dbReference>
<dbReference type="InterPro" id="IPR019980">
    <property type="entry name" value="Ribosomal_uS13_bac-type"/>
</dbReference>
<keyword evidence="7" id="KW-0820">tRNA-binding</keyword>
<organism evidence="9 10">
    <name type="scientific">Candidatus Nealsonbacteria bacterium CG_4_10_14_0_8_um_filter_37_14</name>
    <dbReference type="NCBI Taxonomy" id="1974684"/>
    <lineage>
        <taxon>Bacteria</taxon>
        <taxon>Candidatus Nealsoniibacteriota</taxon>
    </lineage>
</organism>
<evidence type="ECO:0000256" key="4">
    <source>
        <dbReference type="ARBA" id="ARBA00022980"/>
    </source>
</evidence>
<dbReference type="GO" id="GO:0000049">
    <property type="term" value="F:tRNA binding"/>
    <property type="evidence" value="ECO:0007669"/>
    <property type="project" value="UniProtKB-UniRule"/>
</dbReference>
<evidence type="ECO:0000256" key="6">
    <source>
        <dbReference type="ARBA" id="ARBA00035166"/>
    </source>
</evidence>
<dbReference type="EMBL" id="PFLW01000007">
    <property type="protein sequence ID" value="PIY89672.1"/>
    <property type="molecule type" value="Genomic_DNA"/>
</dbReference>
<sequence length="129" mass="14597">MPRIAGVNIPENKQIEIALTYVYGIGRSLSRKILAKTKINPNTPASKLTPEEINQLKDIIEKSYKIEGDLRREQMMAVKRLRDIGCWRGIRHQKGLPVRGQRTRTNTRTVKGNVRKTVGAGRKPPTIPT</sequence>
<dbReference type="GO" id="GO:0005829">
    <property type="term" value="C:cytosol"/>
    <property type="evidence" value="ECO:0007669"/>
    <property type="project" value="TreeGrafter"/>
</dbReference>
<dbReference type="PANTHER" id="PTHR10871:SF1">
    <property type="entry name" value="SMALL RIBOSOMAL SUBUNIT PROTEIN US13M"/>
    <property type="match status" value="1"/>
</dbReference>
<proteinExistence type="inferred from homology"/>
<comment type="function">
    <text evidence="7">Located at the top of the head of the 30S subunit, it contacts several helices of the 16S rRNA. In the 70S ribosome it contacts the 23S rRNA (bridge B1a) and protein L5 of the 50S subunit (bridge B1b), connecting the 2 subunits; these bridges are implicated in subunit movement. Contacts the tRNAs in the A and P-sites.</text>
</comment>
<evidence type="ECO:0000256" key="2">
    <source>
        <dbReference type="ARBA" id="ARBA00022730"/>
    </source>
</evidence>
<dbReference type="HAMAP" id="MF_01315">
    <property type="entry name" value="Ribosomal_uS13"/>
    <property type="match status" value="1"/>
</dbReference>
<dbReference type="GO" id="GO:0019843">
    <property type="term" value="F:rRNA binding"/>
    <property type="evidence" value="ECO:0007669"/>
    <property type="project" value="UniProtKB-UniRule"/>
</dbReference>
<dbReference type="PANTHER" id="PTHR10871">
    <property type="entry name" value="30S RIBOSOMAL PROTEIN S13/40S RIBOSOMAL PROTEIN S18"/>
    <property type="match status" value="1"/>
</dbReference>
<dbReference type="GO" id="GO:0003735">
    <property type="term" value="F:structural constituent of ribosome"/>
    <property type="evidence" value="ECO:0007669"/>
    <property type="project" value="InterPro"/>
</dbReference>
<comment type="similarity">
    <text evidence="1 7 8">Belongs to the universal ribosomal protein uS13 family.</text>
</comment>
<dbReference type="PROSITE" id="PS50159">
    <property type="entry name" value="RIBOSOMAL_S13_2"/>
    <property type="match status" value="1"/>
</dbReference>
<dbReference type="Pfam" id="PF00416">
    <property type="entry name" value="Ribosomal_S13"/>
    <property type="match status" value="1"/>
</dbReference>
<dbReference type="Proteomes" id="UP000230767">
    <property type="component" value="Unassembled WGS sequence"/>
</dbReference>
<dbReference type="PIRSF" id="PIRSF002134">
    <property type="entry name" value="Ribosomal_S13"/>
    <property type="match status" value="1"/>
</dbReference>
<gene>
    <name evidence="7" type="primary">rpsM</name>
    <name evidence="9" type="ORF">COY73_00300</name>
</gene>
<accession>A0A2M7R761</accession>
<protein>
    <recommendedName>
        <fullName evidence="6 7">Small ribosomal subunit protein uS13</fullName>
    </recommendedName>
</protein>
<reference evidence="10" key="1">
    <citation type="submission" date="2017-09" db="EMBL/GenBank/DDBJ databases">
        <title>Depth-based differentiation of microbial function through sediment-hosted aquifers and enrichment of novel symbionts in the deep terrestrial subsurface.</title>
        <authorList>
            <person name="Probst A.J."/>
            <person name="Ladd B."/>
            <person name="Jarett J.K."/>
            <person name="Geller-Mcgrath D.E."/>
            <person name="Sieber C.M.K."/>
            <person name="Emerson J.B."/>
            <person name="Anantharaman K."/>
            <person name="Thomas B.C."/>
            <person name="Malmstrom R."/>
            <person name="Stieglmeier M."/>
            <person name="Klingl A."/>
            <person name="Woyke T."/>
            <person name="Ryan C.M."/>
            <person name="Banfield J.F."/>
        </authorList>
    </citation>
    <scope>NUCLEOTIDE SEQUENCE [LARGE SCALE GENOMIC DNA]</scope>
</reference>
<evidence type="ECO:0000256" key="3">
    <source>
        <dbReference type="ARBA" id="ARBA00022884"/>
    </source>
</evidence>